<accession>A0A061RUB5</accession>
<organism evidence="1">
    <name type="scientific">Tetraselmis sp. GSL018</name>
    <dbReference type="NCBI Taxonomy" id="582737"/>
    <lineage>
        <taxon>Eukaryota</taxon>
        <taxon>Viridiplantae</taxon>
        <taxon>Chlorophyta</taxon>
        <taxon>core chlorophytes</taxon>
        <taxon>Chlorodendrophyceae</taxon>
        <taxon>Chlorodendrales</taxon>
        <taxon>Chlorodendraceae</taxon>
        <taxon>Tetraselmis</taxon>
    </lineage>
</organism>
<name>A0A061RUB5_9CHLO</name>
<proteinExistence type="predicted"/>
<sequence>MPVVRRSHFFQHELDPLGGVAIPAPLGSVAIPALIRLLQKRLKALRIPGQNGGCCFRVLAQVVDHGQGRSKAVGLSDLPGLPDSHKTGGLLQHRANPGGVLLRDALGDVPQDRDARSVLAAAQVPRLSPPRVERQHGPSNGHVRVLCPEPRRRCRGDSVKSRAPRVSLRCLHRRAILFSVHDCGERVYPFRFLLAPEDCLSEVNTAL</sequence>
<dbReference type="EMBL" id="GBEZ01011421">
    <property type="protein sequence ID" value="JAC74364.1"/>
    <property type="molecule type" value="Transcribed_RNA"/>
</dbReference>
<protein>
    <submittedName>
        <fullName evidence="1">Uncharacterized protein</fullName>
    </submittedName>
</protein>
<dbReference type="AlphaFoldDB" id="A0A061RUB5"/>
<reference evidence="1" key="1">
    <citation type="submission" date="2014-05" db="EMBL/GenBank/DDBJ databases">
        <title>The transcriptome of the halophilic microalga Tetraselmis sp. GSL018 isolated from the Great Salt Lake, Utah.</title>
        <authorList>
            <person name="Jinkerson R.E."/>
            <person name="D'Adamo S."/>
            <person name="Posewitz M.C."/>
        </authorList>
    </citation>
    <scope>NUCLEOTIDE SEQUENCE</scope>
    <source>
        <strain evidence="1">GSL018</strain>
    </source>
</reference>
<gene>
    <name evidence="1" type="ORF">TSPGSL018_26166</name>
</gene>
<evidence type="ECO:0000313" key="1">
    <source>
        <dbReference type="EMBL" id="JAC74364.1"/>
    </source>
</evidence>